<evidence type="ECO:0000256" key="10">
    <source>
        <dbReference type="ARBA" id="ARBA00039382"/>
    </source>
</evidence>
<evidence type="ECO:0000256" key="6">
    <source>
        <dbReference type="ARBA" id="ARBA00022692"/>
    </source>
</evidence>
<dbReference type="PANTHER" id="PTHR32196">
    <property type="entry name" value="ABC TRANSPORTER PERMEASE PROTEIN YPHD-RELATED-RELATED"/>
    <property type="match status" value="1"/>
</dbReference>
<keyword evidence="3" id="KW-0813">Transport</keyword>
<reference evidence="12" key="1">
    <citation type="journal article" date="2014" name="Int. J. Syst. Evol. Microbiol.">
        <title>Complete genome sequence of Corynebacterium casei LMG S-19264T (=DSM 44701T), isolated from a smear-ripened cheese.</title>
        <authorList>
            <consortium name="US DOE Joint Genome Institute (JGI-PGF)"/>
            <person name="Walter F."/>
            <person name="Albersmeier A."/>
            <person name="Kalinowski J."/>
            <person name="Ruckert C."/>
        </authorList>
    </citation>
    <scope>NUCLEOTIDE SEQUENCE</scope>
    <source>
        <strain evidence="12">CGMCC 1.10859</strain>
    </source>
</reference>
<keyword evidence="6 11" id="KW-0812">Transmembrane</keyword>
<comment type="subcellular location">
    <subcellularLocation>
        <location evidence="1">Cell membrane</location>
        <topology evidence="1">Multi-pass membrane protein</topology>
    </subcellularLocation>
</comment>
<dbReference type="EMBL" id="BNAB01000038">
    <property type="protein sequence ID" value="GHE06339.1"/>
    <property type="molecule type" value="Genomic_DNA"/>
</dbReference>
<comment type="function">
    <text evidence="9">Part of the ABC transporter complex LsrABCD involved in autoinducer 2 (AI-2) import. Probably responsible for the translocation of the substrate across the membrane.</text>
</comment>
<evidence type="ECO:0000256" key="2">
    <source>
        <dbReference type="ARBA" id="ARBA00011262"/>
    </source>
</evidence>
<gene>
    <name evidence="12" type="ORF">GCM10008024_40360</name>
</gene>
<comment type="subunit">
    <text evidence="2">The complex is composed of two ATP-binding proteins (LsrA), two transmembrane proteins (LsrC and LsrD) and a solute-binding protein (LsrB).</text>
</comment>
<protein>
    <recommendedName>
        <fullName evidence="10">Autoinducer 2 import system permease protein LsrC</fullName>
    </recommendedName>
</protein>
<proteinExistence type="predicted"/>
<evidence type="ECO:0000256" key="7">
    <source>
        <dbReference type="ARBA" id="ARBA00022989"/>
    </source>
</evidence>
<evidence type="ECO:0000256" key="4">
    <source>
        <dbReference type="ARBA" id="ARBA00022475"/>
    </source>
</evidence>
<feature type="transmembrane region" description="Helical" evidence="11">
    <location>
        <begin position="277"/>
        <end position="296"/>
    </location>
</feature>
<evidence type="ECO:0000313" key="12">
    <source>
        <dbReference type="EMBL" id="GHE06339.1"/>
    </source>
</evidence>
<evidence type="ECO:0000256" key="1">
    <source>
        <dbReference type="ARBA" id="ARBA00004651"/>
    </source>
</evidence>
<dbReference type="AlphaFoldDB" id="A0AAN4UV50"/>
<feature type="transmembrane region" description="Helical" evidence="11">
    <location>
        <begin position="74"/>
        <end position="92"/>
    </location>
</feature>
<reference evidence="12" key="2">
    <citation type="submission" date="2023-06" db="EMBL/GenBank/DDBJ databases">
        <authorList>
            <person name="Sun Q."/>
            <person name="Zhou Y."/>
        </authorList>
    </citation>
    <scope>NUCLEOTIDE SEQUENCE</scope>
    <source>
        <strain evidence="12">CGMCC 1.10859</strain>
    </source>
</reference>
<feature type="transmembrane region" description="Helical" evidence="11">
    <location>
        <begin position="20"/>
        <end position="40"/>
    </location>
</feature>
<keyword evidence="5" id="KW-0997">Cell inner membrane</keyword>
<name>A0AAN4UV50_9RHOB</name>
<dbReference type="Proteomes" id="UP000634647">
    <property type="component" value="Unassembled WGS sequence"/>
</dbReference>
<dbReference type="Pfam" id="PF02653">
    <property type="entry name" value="BPD_transp_2"/>
    <property type="match status" value="1"/>
</dbReference>
<feature type="transmembrane region" description="Helical" evidence="11">
    <location>
        <begin position="98"/>
        <end position="120"/>
    </location>
</feature>
<organism evidence="12 13">
    <name type="scientific">Allgaiera indica</name>
    <dbReference type="NCBI Taxonomy" id="765699"/>
    <lineage>
        <taxon>Bacteria</taxon>
        <taxon>Pseudomonadati</taxon>
        <taxon>Pseudomonadota</taxon>
        <taxon>Alphaproteobacteria</taxon>
        <taxon>Rhodobacterales</taxon>
        <taxon>Paracoccaceae</taxon>
        <taxon>Allgaiera</taxon>
    </lineage>
</organism>
<dbReference type="GO" id="GO:0022857">
    <property type="term" value="F:transmembrane transporter activity"/>
    <property type="evidence" value="ECO:0007669"/>
    <property type="project" value="InterPro"/>
</dbReference>
<keyword evidence="4" id="KW-1003">Cell membrane</keyword>
<feature type="transmembrane region" description="Helical" evidence="11">
    <location>
        <begin position="46"/>
        <end position="67"/>
    </location>
</feature>
<accession>A0AAN4UV50</accession>
<dbReference type="InterPro" id="IPR001851">
    <property type="entry name" value="ABC_transp_permease"/>
</dbReference>
<evidence type="ECO:0000256" key="5">
    <source>
        <dbReference type="ARBA" id="ARBA00022519"/>
    </source>
</evidence>
<keyword evidence="8 11" id="KW-0472">Membrane</keyword>
<feature type="transmembrane region" description="Helical" evidence="11">
    <location>
        <begin position="166"/>
        <end position="190"/>
    </location>
</feature>
<evidence type="ECO:0000256" key="9">
    <source>
        <dbReference type="ARBA" id="ARBA00025439"/>
    </source>
</evidence>
<comment type="caution">
    <text evidence="12">The sequence shown here is derived from an EMBL/GenBank/DDBJ whole genome shotgun (WGS) entry which is preliminary data.</text>
</comment>
<dbReference type="CDD" id="cd06579">
    <property type="entry name" value="TM_PBP1_transp_AraH_like"/>
    <property type="match status" value="1"/>
</dbReference>
<evidence type="ECO:0000313" key="13">
    <source>
        <dbReference type="Proteomes" id="UP000634647"/>
    </source>
</evidence>
<dbReference type="PANTHER" id="PTHR32196:SF29">
    <property type="entry name" value="AUTOINDUCER 2 IMPORT SYSTEM PERMEASE PROTEIN LSRC"/>
    <property type="match status" value="1"/>
</dbReference>
<evidence type="ECO:0000256" key="11">
    <source>
        <dbReference type="SAM" id="Phobius"/>
    </source>
</evidence>
<dbReference type="GO" id="GO:0005886">
    <property type="term" value="C:plasma membrane"/>
    <property type="evidence" value="ECO:0007669"/>
    <property type="project" value="UniProtKB-SubCell"/>
</dbReference>
<keyword evidence="7 11" id="KW-1133">Transmembrane helix</keyword>
<feature type="transmembrane region" description="Helical" evidence="11">
    <location>
        <begin position="127"/>
        <end position="146"/>
    </location>
</feature>
<evidence type="ECO:0000256" key="3">
    <source>
        <dbReference type="ARBA" id="ARBA00022448"/>
    </source>
</evidence>
<sequence>MSMGTKDDIERVLRRRGREVALVGVTLALVVVLGILQPRFVHLENLRFMLLGSVVLSLVALGQTFVIAMRGIDLSVAPLLGLSAMVCGLLAQSQGLPLWIAFALSLGIGVVLGAFNGLLVSALSIPPIVVTLGTYSIYSGFIFIYSQGTQVFSIPAAYGHLGNGYLVPWLPIPIPVLVLLVVLALCSFLLGYTRFGRALLAVGNNDAAAYNAGIPVGGIRIAVYALSGMLASFAGLMFLCYTGSATVTAGTGDHIELQSIAVALVGGTPINGGRGNLIGTVLGSLFLSVVLTALVFLRVPAIWYSAGEGLMILATVQAGLRRHRARDAEAVA</sequence>
<evidence type="ECO:0000256" key="8">
    <source>
        <dbReference type="ARBA" id="ARBA00023136"/>
    </source>
</evidence>